<dbReference type="OrthoDB" id="2414517at2759"/>
<evidence type="ECO:0000313" key="1">
    <source>
        <dbReference type="EMBL" id="CAI2185084.1"/>
    </source>
</evidence>
<keyword evidence="2" id="KW-1185">Reference proteome</keyword>
<comment type="caution">
    <text evidence="1">The sequence shown here is derived from an EMBL/GenBank/DDBJ whole genome shotgun (WGS) entry which is preliminary data.</text>
</comment>
<organism evidence="1 2">
    <name type="scientific">Funneliformis geosporum</name>
    <dbReference type="NCBI Taxonomy" id="1117311"/>
    <lineage>
        <taxon>Eukaryota</taxon>
        <taxon>Fungi</taxon>
        <taxon>Fungi incertae sedis</taxon>
        <taxon>Mucoromycota</taxon>
        <taxon>Glomeromycotina</taxon>
        <taxon>Glomeromycetes</taxon>
        <taxon>Glomerales</taxon>
        <taxon>Glomeraceae</taxon>
        <taxon>Funneliformis</taxon>
    </lineage>
</organism>
<dbReference type="Proteomes" id="UP001153678">
    <property type="component" value="Unassembled WGS sequence"/>
</dbReference>
<dbReference type="EMBL" id="CAMKVN010003577">
    <property type="protein sequence ID" value="CAI2185084.1"/>
    <property type="molecule type" value="Genomic_DNA"/>
</dbReference>
<gene>
    <name evidence="1" type="ORF">FWILDA_LOCUS11900</name>
</gene>
<accession>A0A9W4WWW1</accession>
<name>A0A9W4WWW1_9GLOM</name>
<protein>
    <submittedName>
        <fullName evidence="1">9929_t:CDS:1</fullName>
    </submittedName>
</protein>
<reference evidence="1" key="1">
    <citation type="submission" date="2022-08" db="EMBL/GenBank/DDBJ databases">
        <authorList>
            <person name="Kallberg Y."/>
            <person name="Tangrot J."/>
            <person name="Rosling A."/>
        </authorList>
    </citation>
    <scope>NUCLEOTIDE SEQUENCE</scope>
    <source>
        <strain evidence="1">Wild A</strain>
    </source>
</reference>
<proteinExistence type="predicted"/>
<sequence>MCQLYELGKSDDLSLFTCERKDLKDDSPRIKITLCLFVPYCQDKSIRGFAKTVSTERKASEMEEGDTFTGKTFGIVTDAEKCYFLECSYNEGKLSFKLSEPVTVVYKDEDLQAKVEKVLKHIVCLFEDAQKLDSVLDVDKSREINQRVRLAGNLAGMGTSSTKSN</sequence>
<evidence type="ECO:0000313" key="2">
    <source>
        <dbReference type="Proteomes" id="UP001153678"/>
    </source>
</evidence>
<dbReference type="AlphaFoldDB" id="A0A9W4WWW1"/>